<feature type="region of interest" description="Disordered" evidence="1">
    <location>
        <begin position="1"/>
        <end position="50"/>
    </location>
</feature>
<accession>A0A2J6PRD2</accession>
<evidence type="ECO:0000313" key="2">
    <source>
        <dbReference type="EMBL" id="PMD16559.1"/>
    </source>
</evidence>
<dbReference type="AlphaFoldDB" id="A0A2J6PRD2"/>
<name>A0A2J6PRD2_9HELO</name>
<keyword evidence="3" id="KW-1185">Reference proteome</keyword>
<protein>
    <submittedName>
        <fullName evidence="2">Uncharacterized protein</fullName>
    </submittedName>
</protein>
<evidence type="ECO:0000313" key="3">
    <source>
        <dbReference type="Proteomes" id="UP000235672"/>
    </source>
</evidence>
<evidence type="ECO:0000256" key="1">
    <source>
        <dbReference type="SAM" id="MobiDB-lite"/>
    </source>
</evidence>
<sequence length="159" mass="18073">MQSQLENSRIDCPPNLASENGNHEASSNDIQSRQIRRLSEREDESSDTLEPRCAKRRCDRTAHDVPFPSPEDALCEKCEMIDLDRLFKMRVRRKRNLVGELVAPLEALGSSSRRSSCPLCRLVATVRINELKCTSTTENSSKYFLRAVYSGSYLQSYAI</sequence>
<dbReference type="Proteomes" id="UP000235672">
    <property type="component" value="Unassembled WGS sequence"/>
</dbReference>
<organism evidence="2 3">
    <name type="scientific">Hyaloscypha hepaticicola</name>
    <dbReference type="NCBI Taxonomy" id="2082293"/>
    <lineage>
        <taxon>Eukaryota</taxon>
        <taxon>Fungi</taxon>
        <taxon>Dikarya</taxon>
        <taxon>Ascomycota</taxon>
        <taxon>Pezizomycotina</taxon>
        <taxon>Leotiomycetes</taxon>
        <taxon>Helotiales</taxon>
        <taxon>Hyaloscyphaceae</taxon>
        <taxon>Hyaloscypha</taxon>
    </lineage>
</organism>
<feature type="compositionally biased region" description="Polar residues" evidence="1">
    <location>
        <begin position="17"/>
        <end position="33"/>
    </location>
</feature>
<proteinExistence type="predicted"/>
<dbReference type="EMBL" id="KZ613505">
    <property type="protein sequence ID" value="PMD16559.1"/>
    <property type="molecule type" value="Genomic_DNA"/>
</dbReference>
<reference evidence="2 3" key="1">
    <citation type="submission" date="2016-05" db="EMBL/GenBank/DDBJ databases">
        <title>A degradative enzymes factory behind the ericoid mycorrhizal symbiosis.</title>
        <authorList>
            <consortium name="DOE Joint Genome Institute"/>
            <person name="Martino E."/>
            <person name="Morin E."/>
            <person name="Grelet G."/>
            <person name="Kuo A."/>
            <person name="Kohler A."/>
            <person name="Daghino S."/>
            <person name="Barry K."/>
            <person name="Choi C."/>
            <person name="Cichocki N."/>
            <person name="Clum A."/>
            <person name="Copeland A."/>
            <person name="Hainaut M."/>
            <person name="Haridas S."/>
            <person name="Labutti K."/>
            <person name="Lindquist E."/>
            <person name="Lipzen A."/>
            <person name="Khouja H.-R."/>
            <person name="Murat C."/>
            <person name="Ohm R."/>
            <person name="Olson A."/>
            <person name="Spatafora J."/>
            <person name="Veneault-Fourrey C."/>
            <person name="Henrissat B."/>
            <person name="Grigoriev I."/>
            <person name="Martin F."/>
            <person name="Perotto S."/>
        </authorList>
    </citation>
    <scope>NUCLEOTIDE SEQUENCE [LARGE SCALE GENOMIC DNA]</scope>
    <source>
        <strain evidence="2 3">UAMH 7357</strain>
    </source>
</reference>
<gene>
    <name evidence="2" type="ORF">NA56DRAFT_753122</name>
</gene>